<comment type="similarity">
    <text evidence="1 3">Belongs to the GcvH family.</text>
</comment>
<comment type="function">
    <text evidence="3">The glycine cleavage system catalyzes the degradation of glycine. The H protein shuttles the methylamine group of glycine from the P protein to the T protein.</text>
</comment>
<dbReference type="GO" id="GO:0009249">
    <property type="term" value="P:protein lipoylation"/>
    <property type="evidence" value="ECO:0007669"/>
    <property type="project" value="TreeGrafter"/>
</dbReference>
<dbReference type="InterPro" id="IPR000089">
    <property type="entry name" value="Biotin_lipoyl"/>
</dbReference>
<dbReference type="InterPro" id="IPR033753">
    <property type="entry name" value="GCV_H/Fam206"/>
</dbReference>
<dbReference type="RefSeq" id="WP_265134572.1">
    <property type="nucleotide sequence ID" value="NZ_FXTX01000015.1"/>
</dbReference>
<dbReference type="Gene3D" id="2.40.50.100">
    <property type="match status" value="1"/>
</dbReference>
<evidence type="ECO:0000256" key="4">
    <source>
        <dbReference type="PIRSR" id="PIRSR617453-50"/>
    </source>
</evidence>
<sequence length="137" mass="15546">MQEYNVVEGLYYTKEHVWVKIEDDLATIGITDYGQHQLGDIVFVDLPEKDADVESGDVIASVESVKAVSEVYSPLTGKIIEVNEELNNDPGLINRDPYGDGWIAQIKMSDPTEIEDLMTDEDYKAYLEEIEKEEEEL</sequence>
<dbReference type="Pfam" id="PF01597">
    <property type="entry name" value="GCV_H"/>
    <property type="match status" value="1"/>
</dbReference>
<dbReference type="EMBL" id="FXTX01000015">
    <property type="protein sequence ID" value="SMP16580.1"/>
    <property type="molecule type" value="Genomic_DNA"/>
</dbReference>
<dbReference type="InterPro" id="IPR011053">
    <property type="entry name" value="Single_hybrid_motif"/>
</dbReference>
<evidence type="ECO:0000256" key="2">
    <source>
        <dbReference type="ARBA" id="ARBA00022823"/>
    </source>
</evidence>
<dbReference type="GO" id="GO:0019464">
    <property type="term" value="P:glycine decarboxylation via glycine cleavage system"/>
    <property type="evidence" value="ECO:0007669"/>
    <property type="project" value="UniProtKB-UniRule"/>
</dbReference>
<dbReference type="InterPro" id="IPR003016">
    <property type="entry name" value="2-oxoA_DH_lipoyl-BS"/>
</dbReference>
<keyword evidence="7" id="KW-1185">Reference proteome</keyword>
<keyword evidence="2 3" id="KW-0450">Lipoyl</keyword>
<dbReference type="HAMAP" id="MF_00272">
    <property type="entry name" value="GcvH"/>
    <property type="match status" value="1"/>
</dbReference>
<name>A0AA45WN35_9AQUI</name>
<evidence type="ECO:0000313" key="6">
    <source>
        <dbReference type="EMBL" id="SMP16580.1"/>
    </source>
</evidence>
<protein>
    <recommendedName>
        <fullName evidence="3">Glycine cleavage system H protein</fullName>
    </recommendedName>
</protein>
<evidence type="ECO:0000313" key="7">
    <source>
        <dbReference type="Proteomes" id="UP001157947"/>
    </source>
</evidence>
<dbReference type="InterPro" id="IPR002930">
    <property type="entry name" value="GCV_H"/>
</dbReference>
<dbReference type="PROSITE" id="PS50968">
    <property type="entry name" value="BIOTINYL_LIPOYL"/>
    <property type="match status" value="1"/>
</dbReference>
<reference evidence="6" key="1">
    <citation type="submission" date="2017-05" db="EMBL/GenBank/DDBJ databases">
        <authorList>
            <person name="Varghese N."/>
            <person name="Submissions S."/>
        </authorList>
    </citation>
    <scope>NUCLEOTIDE SEQUENCE</scope>
    <source>
        <strain evidence="6">DSM 18763</strain>
    </source>
</reference>
<gene>
    <name evidence="3" type="primary">gcvH</name>
    <name evidence="6" type="ORF">SAMN06264868_11524</name>
</gene>
<evidence type="ECO:0000259" key="5">
    <source>
        <dbReference type="PROSITE" id="PS50968"/>
    </source>
</evidence>
<dbReference type="GO" id="GO:0005960">
    <property type="term" value="C:glycine cleavage complex"/>
    <property type="evidence" value="ECO:0007669"/>
    <property type="project" value="InterPro"/>
</dbReference>
<dbReference type="PANTHER" id="PTHR11715:SF3">
    <property type="entry name" value="GLYCINE CLEAVAGE SYSTEM H PROTEIN-RELATED"/>
    <property type="match status" value="1"/>
</dbReference>
<proteinExistence type="inferred from homology"/>
<dbReference type="PROSITE" id="PS00189">
    <property type="entry name" value="LIPOYL"/>
    <property type="match status" value="1"/>
</dbReference>
<dbReference type="NCBIfam" id="TIGR00527">
    <property type="entry name" value="gcvH"/>
    <property type="match status" value="1"/>
</dbReference>
<comment type="caution">
    <text evidence="6">The sequence shown here is derived from an EMBL/GenBank/DDBJ whole genome shotgun (WGS) entry which is preliminary data.</text>
</comment>
<comment type="subunit">
    <text evidence="3">The glycine cleavage system is composed of four proteins: P, T, L and H.</text>
</comment>
<dbReference type="InterPro" id="IPR017453">
    <property type="entry name" value="GCV_H_sub"/>
</dbReference>
<dbReference type="SUPFAM" id="SSF51230">
    <property type="entry name" value="Single hybrid motif"/>
    <property type="match status" value="1"/>
</dbReference>
<dbReference type="NCBIfam" id="NF002270">
    <property type="entry name" value="PRK01202.1"/>
    <property type="match status" value="1"/>
</dbReference>
<accession>A0AA45WN35</accession>
<evidence type="ECO:0000256" key="3">
    <source>
        <dbReference type="HAMAP-Rule" id="MF_00272"/>
    </source>
</evidence>
<evidence type="ECO:0000256" key="1">
    <source>
        <dbReference type="ARBA" id="ARBA00009249"/>
    </source>
</evidence>
<organism evidence="6 7">
    <name type="scientific">Venenivibrio stagnispumantis</name>
    <dbReference type="NCBI Taxonomy" id="407998"/>
    <lineage>
        <taxon>Bacteria</taxon>
        <taxon>Pseudomonadati</taxon>
        <taxon>Aquificota</taxon>
        <taxon>Aquificia</taxon>
        <taxon>Aquificales</taxon>
        <taxon>Hydrogenothermaceae</taxon>
        <taxon>Venenivibrio</taxon>
    </lineage>
</organism>
<feature type="modified residue" description="N6-lipoyllysine" evidence="3 4">
    <location>
        <position position="66"/>
    </location>
</feature>
<feature type="domain" description="Lipoyl-binding" evidence="5">
    <location>
        <begin position="25"/>
        <end position="107"/>
    </location>
</feature>
<dbReference type="PANTHER" id="PTHR11715">
    <property type="entry name" value="GLYCINE CLEAVAGE SYSTEM H PROTEIN"/>
    <property type="match status" value="1"/>
</dbReference>
<dbReference type="CDD" id="cd06848">
    <property type="entry name" value="GCS_H"/>
    <property type="match status" value="1"/>
</dbReference>
<dbReference type="GO" id="GO:0005829">
    <property type="term" value="C:cytosol"/>
    <property type="evidence" value="ECO:0007669"/>
    <property type="project" value="TreeGrafter"/>
</dbReference>
<dbReference type="Proteomes" id="UP001157947">
    <property type="component" value="Unassembled WGS sequence"/>
</dbReference>
<dbReference type="AlphaFoldDB" id="A0AA45WN35"/>
<comment type="cofactor">
    <cofactor evidence="3">
        <name>(R)-lipoate</name>
        <dbReference type="ChEBI" id="CHEBI:83088"/>
    </cofactor>
    <text evidence="3">Binds 1 lipoyl cofactor covalently.</text>
</comment>